<accession>A0ABP6PKC9</accession>
<name>A0ABP6PKC9_9ACTN</name>
<organism evidence="1 2">
    <name type="scientific">Streptomyces virens</name>
    <dbReference type="NCBI Taxonomy" id="285572"/>
    <lineage>
        <taxon>Bacteria</taxon>
        <taxon>Bacillati</taxon>
        <taxon>Actinomycetota</taxon>
        <taxon>Actinomycetes</taxon>
        <taxon>Kitasatosporales</taxon>
        <taxon>Streptomycetaceae</taxon>
        <taxon>Streptomyces</taxon>
    </lineage>
</organism>
<comment type="caution">
    <text evidence="1">The sequence shown here is derived from an EMBL/GenBank/DDBJ whole genome shotgun (WGS) entry which is preliminary data.</text>
</comment>
<sequence length="68" mass="7737">MFKIQYRNAAGRMVTAQSFDRAKIQKLADKARQDVPDPSVCQLRVREVAADEITGDFIWADCTADFTR</sequence>
<evidence type="ECO:0000313" key="2">
    <source>
        <dbReference type="Proteomes" id="UP001501866"/>
    </source>
</evidence>
<protein>
    <submittedName>
        <fullName evidence="1">Uncharacterized protein</fullName>
    </submittedName>
</protein>
<gene>
    <name evidence="1" type="ORF">GCM10010451_32630</name>
</gene>
<proteinExistence type="predicted"/>
<keyword evidence="2" id="KW-1185">Reference proteome</keyword>
<reference evidence="2" key="1">
    <citation type="journal article" date="2019" name="Int. J. Syst. Evol. Microbiol.">
        <title>The Global Catalogue of Microorganisms (GCM) 10K type strain sequencing project: providing services to taxonomists for standard genome sequencing and annotation.</title>
        <authorList>
            <consortium name="The Broad Institute Genomics Platform"/>
            <consortium name="The Broad Institute Genome Sequencing Center for Infectious Disease"/>
            <person name="Wu L."/>
            <person name="Ma J."/>
        </authorList>
    </citation>
    <scope>NUCLEOTIDE SEQUENCE [LARGE SCALE GENOMIC DNA]</scope>
    <source>
        <strain evidence="2">JCM 9095</strain>
    </source>
</reference>
<dbReference type="EMBL" id="BAAAUH010000022">
    <property type="protein sequence ID" value="GAA3180940.1"/>
    <property type="molecule type" value="Genomic_DNA"/>
</dbReference>
<evidence type="ECO:0000313" key="1">
    <source>
        <dbReference type="EMBL" id="GAA3180940.1"/>
    </source>
</evidence>
<dbReference type="RefSeq" id="WP_161176281.1">
    <property type="nucleotide sequence ID" value="NZ_BAAAUH010000022.1"/>
</dbReference>
<dbReference type="Proteomes" id="UP001501866">
    <property type="component" value="Unassembled WGS sequence"/>
</dbReference>